<evidence type="ECO:0000256" key="1">
    <source>
        <dbReference type="SAM" id="SignalP"/>
    </source>
</evidence>
<proteinExistence type="predicted"/>
<sequence length="287" mass="30668">MPNSRAGATRHGAFCSFLLAAAAVLPLQAAKAGDATYPSEVDAVYRLSFNGLSVGKYRFSSHYDGRSYTANGKTEISALFGAFKWAGNFLGSGSVETTTGSPRPASFEMSTKTKSKTTSVKLSFDGSRVASIALVPNKSPSAEAVKLKPENLQNVFDPMGATLAISNANAADACNRTIPVFDGKARYDLRLSLKGREPIKEKKPSGQPPELVVCQVKYVPIAGHKPKDFVNPWIDYDHIEIALRAVPAAGIYVPYRITVPSTIGSAVMAIDTINITAPNNQQIALKQ</sequence>
<dbReference type="Pfam" id="PF11306">
    <property type="entry name" value="DUF3108"/>
    <property type="match status" value="1"/>
</dbReference>
<evidence type="ECO:0008006" key="4">
    <source>
        <dbReference type="Google" id="ProtNLM"/>
    </source>
</evidence>
<dbReference type="RefSeq" id="WP_092868658.1">
    <property type="nucleotide sequence ID" value="NZ_FPCH01000003.1"/>
</dbReference>
<name>A0A1I7NS10_9HYPH</name>
<dbReference type="Proteomes" id="UP000199423">
    <property type="component" value="Unassembled WGS sequence"/>
</dbReference>
<accession>A0A1I7NS10</accession>
<dbReference type="STRING" id="51670.SAMN04488557_3140"/>
<organism evidence="2 3">
    <name type="scientific">Hyphomicrobium facile</name>
    <dbReference type="NCBI Taxonomy" id="51670"/>
    <lineage>
        <taxon>Bacteria</taxon>
        <taxon>Pseudomonadati</taxon>
        <taxon>Pseudomonadota</taxon>
        <taxon>Alphaproteobacteria</taxon>
        <taxon>Hyphomicrobiales</taxon>
        <taxon>Hyphomicrobiaceae</taxon>
        <taxon>Hyphomicrobium</taxon>
    </lineage>
</organism>
<feature type="chain" id="PRO_5011584848" description="DUF3108 domain-containing protein" evidence="1">
    <location>
        <begin position="33"/>
        <end position="287"/>
    </location>
</feature>
<dbReference type="EMBL" id="FPCH01000003">
    <property type="protein sequence ID" value="SFV37392.1"/>
    <property type="molecule type" value="Genomic_DNA"/>
</dbReference>
<dbReference type="AlphaFoldDB" id="A0A1I7NS10"/>
<evidence type="ECO:0000313" key="3">
    <source>
        <dbReference type="Proteomes" id="UP000199423"/>
    </source>
</evidence>
<gene>
    <name evidence="2" type="ORF">SAMN04488557_3140</name>
</gene>
<feature type="signal peptide" evidence="1">
    <location>
        <begin position="1"/>
        <end position="32"/>
    </location>
</feature>
<keyword evidence="1" id="KW-0732">Signal</keyword>
<keyword evidence="3" id="KW-1185">Reference proteome</keyword>
<evidence type="ECO:0000313" key="2">
    <source>
        <dbReference type="EMBL" id="SFV37392.1"/>
    </source>
</evidence>
<protein>
    <recommendedName>
        <fullName evidence="4">DUF3108 domain-containing protein</fullName>
    </recommendedName>
</protein>
<reference evidence="3" key="1">
    <citation type="submission" date="2016-10" db="EMBL/GenBank/DDBJ databases">
        <authorList>
            <person name="Varghese N."/>
            <person name="Submissions S."/>
        </authorList>
    </citation>
    <scope>NUCLEOTIDE SEQUENCE [LARGE SCALE GENOMIC DNA]</scope>
    <source>
        <strain evidence="3">DSM 1565</strain>
    </source>
</reference>
<dbReference type="InterPro" id="IPR021457">
    <property type="entry name" value="DUF3108"/>
</dbReference>
<dbReference type="OrthoDB" id="7630100at2"/>